<keyword evidence="2" id="KW-1185">Reference proteome</keyword>
<comment type="caution">
    <text evidence="1">The sequence shown here is derived from an EMBL/GenBank/DDBJ whole genome shotgun (WGS) entry which is preliminary data.</text>
</comment>
<evidence type="ECO:0000313" key="2">
    <source>
        <dbReference type="Proteomes" id="UP001141552"/>
    </source>
</evidence>
<protein>
    <submittedName>
        <fullName evidence="1">Uncharacterized protein</fullName>
    </submittedName>
</protein>
<gene>
    <name evidence="1" type="ORF">Tsubulata_003886</name>
</gene>
<reference evidence="1" key="1">
    <citation type="submission" date="2022-02" db="EMBL/GenBank/DDBJ databases">
        <authorList>
            <person name="Henning P.M."/>
            <person name="McCubbin A.G."/>
            <person name="Shore J.S."/>
        </authorList>
    </citation>
    <scope>NUCLEOTIDE SEQUENCE</scope>
    <source>
        <strain evidence="1">F60SS</strain>
        <tissue evidence="1">Leaves</tissue>
    </source>
</reference>
<accession>A0A9Q0FLL9</accession>
<dbReference type="Gene3D" id="2.40.70.10">
    <property type="entry name" value="Acid Proteases"/>
    <property type="match status" value="1"/>
</dbReference>
<dbReference type="InterPro" id="IPR021109">
    <property type="entry name" value="Peptidase_aspartic_dom_sf"/>
</dbReference>
<dbReference type="CDD" id="cd00303">
    <property type="entry name" value="retropepsin_like"/>
    <property type="match status" value="1"/>
</dbReference>
<name>A0A9Q0FLL9_9ROSI</name>
<evidence type="ECO:0000313" key="1">
    <source>
        <dbReference type="EMBL" id="KAJ4833748.1"/>
    </source>
</evidence>
<organism evidence="1 2">
    <name type="scientific">Turnera subulata</name>
    <dbReference type="NCBI Taxonomy" id="218843"/>
    <lineage>
        <taxon>Eukaryota</taxon>
        <taxon>Viridiplantae</taxon>
        <taxon>Streptophyta</taxon>
        <taxon>Embryophyta</taxon>
        <taxon>Tracheophyta</taxon>
        <taxon>Spermatophyta</taxon>
        <taxon>Magnoliopsida</taxon>
        <taxon>eudicotyledons</taxon>
        <taxon>Gunneridae</taxon>
        <taxon>Pentapetalae</taxon>
        <taxon>rosids</taxon>
        <taxon>fabids</taxon>
        <taxon>Malpighiales</taxon>
        <taxon>Passifloraceae</taxon>
        <taxon>Turnera</taxon>
    </lineage>
</organism>
<dbReference type="PANTHER" id="PTHR33240:SF15">
    <property type="entry name" value="GAG-PRO-LIKE PROTEIN"/>
    <property type="match status" value="1"/>
</dbReference>
<dbReference type="EMBL" id="JAKUCV010004874">
    <property type="protein sequence ID" value="KAJ4833748.1"/>
    <property type="molecule type" value="Genomic_DNA"/>
</dbReference>
<dbReference type="OrthoDB" id="2919534at2759"/>
<sequence>MAITSNENAITFFDKDLISSKGKHTDAVYITLHVKGNQVPMVPIDNGSALNMCPLKVASVLGLGLNDFTPSRQTVRAYDNAKREVLGTITLEVNFGPVAFPVEFQVLDIASSFNLLLGRPWLHQAKAVPSTLHQMLKFPHNGGIMTIRGGAWDLPAKQVHELDEDKEISLSGFVFEEVNTLTWGLEHQENFSLYYDQFSNTRIMGILMLSHRSNQGLKTWR</sequence>
<proteinExistence type="predicted"/>
<dbReference type="Proteomes" id="UP001141552">
    <property type="component" value="Unassembled WGS sequence"/>
</dbReference>
<dbReference type="PANTHER" id="PTHR33240">
    <property type="entry name" value="OS08G0508500 PROTEIN"/>
    <property type="match status" value="1"/>
</dbReference>
<reference evidence="1" key="2">
    <citation type="journal article" date="2023" name="Plants (Basel)">
        <title>Annotation of the Turnera subulata (Passifloraceae) Draft Genome Reveals the S-Locus Evolved after the Divergence of Turneroideae from Passifloroideae in a Stepwise Manner.</title>
        <authorList>
            <person name="Henning P.M."/>
            <person name="Roalson E.H."/>
            <person name="Mir W."/>
            <person name="McCubbin A.G."/>
            <person name="Shore J.S."/>
        </authorList>
    </citation>
    <scope>NUCLEOTIDE SEQUENCE</scope>
    <source>
        <strain evidence="1">F60SS</strain>
    </source>
</reference>
<dbReference type="AlphaFoldDB" id="A0A9Q0FLL9"/>